<organism evidence="8 9">
    <name type="scientific">Schizothecium vesticola</name>
    <dbReference type="NCBI Taxonomy" id="314040"/>
    <lineage>
        <taxon>Eukaryota</taxon>
        <taxon>Fungi</taxon>
        <taxon>Dikarya</taxon>
        <taxon>Ascomycota</taxon>
        <taxon>Pezizomycotina</taxon>
        <taxon>Sordariomycetes</taxon>
        <taxon>Sordariomycetidae</taxon>
        <taxon>Sordariales</taxon>
        <taxon>Schizotheciaceae</taxon>
        <taxon>Schizothecium</taxon>
    </lineage>
</organism>
<dbReference type="Pfam" id="PF24883">
    <property type="entry name" value="NPHP3_N"/>
    <property type="match status" value="1"/>
</dbReference>
<dbReference type="InterPro" id="IPR056884">
    <property type="entry name" value="NPHP3-like_N"/>
</dbReference>
<dbReference type="GO" id="GO:0003723">
    <property type="term" value="F:RNA binding"/>
    <property type="evidence" value="ECO:0007669"/>
    <property type="project" value="TreeGrafter"/>
</dbReference>
<feature type="repeat" description="ANK" evidence="3">
    <location>
        <begin position="1218"/>
        <end position="1250"/>
    </location>
</feature>
<evidence type="ECO:0000259" key="7">
    <source>
        <dbReference type="Pfam" id="PF24883"/>
    </source>
</evidence>
<accession>A0AA40F2H3</accession>
<dbReference type="PROSITE" id="PS50297">
    <property type="entry name" value="ANK_REP_REGION"/>
    <property type="match status" value="12"/>
</dbReference>
<dbReference type="InterPro" id="IPR036770">
    <property type="entry name" value="Ankyrin_rpt-contain_sf"/>
</dbReference>
<feature type="domain" description="Nephrocystin 3-like N-terminal" evidence="7">
    <location>
        <begin position="295"/>
        <end position="456"/>
    </location>
</feature>
<dbReference type="InterPro" id="IPR056125">
    <property type="entry name" value="DUF7708"/>
</dbReference>
<feature type="repeat" description="ANK" evidence="3">
    <location>
        <begin position="1008"/>
        <end position="1040"/>
    </location>
</feature>
<evidence type="ECO:0000256" key="3">
    <source>
        <dbReference type="PROSITE-ProRule" id="PRU00023"/>
    </source>
</evidence>
<dbReference type="SUPFAM" id="SSF48403">
    <property type="entry name" value="Ankyrin repeat"/>
    <property type="match status" value="1"/>
</dbReference>
<feature type="repeat" description="ANK" evidence="3">
    <location>
        <begin position="1148"/>
        <end position="1180"/>
    </location>
</feature>
<dbReference type="GO" id="GO:0004540">
    <property type="term" value="F:RNA nuclease activity"/>
    <property type="evidence" value="ECO:0007669"/>
    <property type="project" value="TreeGrafter"/>
</dbReference>
<evidence type="ECO:0000259" key="5">
    <source>
        <dbReference type="Pfam" id="PF22939"/>
    </source>
</evidence>
<evidence type="ECO:0000313" key="8">
    <source>
        <dbReference type="EMBL" id="KAK0749988.1"/>
    </source>
</evidence>
<feature type="repeat" description="ANK" evidence="3">
    <location>
        <begin position="973"/>
        <end position="1005"/>
    </location>
</feature>
<keyword evidence="1" id="KW-0677">Repeat</keyword>
<feature type="domain" description="DUF7708" evidence="6">
    <location>
        <begin position="74"/>
        <end position="213"/>
    </location>
</feature>
<evidence type="ECO:0000259" key="6">
    <source>
        <dbReference type="Pfam" id="PF24809"/>
    </source>
</evidence>
<protein>
    <submittedName>
        <fullName evidence="8">Ankyrin repeat-containing domain protein</fullName>
    </submittedName>
</protein>
<feature type="region of interest" description="Disordered" evidence="4">
    <location>
        <begin position="1280"/>
        <end position="1305"/>
    </location>
</feature>
<feature type="repeat" description="ANK" evidence="3">
    <location>
        <begin position="1078"/>
        <end position="1110"/>
    </location>
</feature>
<feature type="repeat" description="ANK" evidence="3">
    <location>
        <begin position="1043"/>
        <end position="1075"/>
    </location>
</feature>
<evidence type="ECO:0000256" key="2">
    <source>
        <dbReference type="ARBA" id="ARBA00023043"/>
    </source>
</evidence>
<dbReference type="Pfam" id="PF24809">
    <property type="entry name" value="DUF7708"/>
    <property type="match status" value="1"/>
</dbReference>
<evidence type="ECO:0000256" key="1">
    <source>
        <dbReference type="ARBA" id="ARBA00022737"/>
    </source>
</evidence>
<feature type="domain" description="GPI inositol-deacylase winged helix" evidence="5">
    <location>
        <begin position="570"/>
        <end position="655"/>
    </location>
</feature>
<dbReference type="Gene3D" id="3.40.50.300">
    <property type="entry name" value="P-loop containing nucleotide triphosphate hydrolases"/>
    <property type="match status" value="1"/>
</dbReference>
<feature type="repeat" description="ANK" evidence="3">
    <location>
        <begin position="903"/>
        <end position="935"/>
    </location>
</feature>
<gene>
    <name evidence="8" type="ORF">B0T18DRAFT_119530</name>
</gene>
<evidence type="ECO:0000256" key="4">
    <source>
        <dbReference type="SAM" id="MobiDB-lite"/>
    </source>
</evidence>
<dbReference type="PROSITE" id="PS50088">
    <property type="entry name" value="ANK_REPEAT"/>
    <property type="match status" value="12"/>
</dbReference>
<dbReference type="PANTHER" id="PTHR24141">
    <property type="entry name" value="2-5A-DEPENDENT RIBONUCLEASE"/>
    <property type="match status" value="1"/>
</dbReference>
<feature type="region of interest" description="Disordered" evidence="4">
    <location>
        <begin position="246"/>
        <end position="268"/>
    </location>
</feature>
<comment type="caution">
    <text evidence="8">The sequence shown here is derived from an EMBL/GenBank/DDBJ whole genome shotgun (WGS) entry which is preliminary data.</text>
</comment>
<dbReference type="GO" id="GO:0006396">
    <property type="term" value="P:RNA processing"/>
    <property type="evidence" value="ECO:0007669"/>
    <property type="project" value="TreeGrafter"/>
</dbReference>
<dbReference type="InterPro" id="IPR027417">
    <property type="entry name" value="P-loop_NTPase"/>
</dbReference>
<reference evidence="8" key="1">
    <citation type="submission" date="2023-06" db="EMBL/GenBank/DDBJ databases">
        <title>Genome-scale phylogeny and comparative genomics of the fungal order Sordariales.</title>
        <authorList>
            <consortium name="Lawrence Berkeley National Laboratory"/>
            <person name="Hensen N."/>
            <person name="Bonometti L."/>
            <person name="Westerberg I."/>
            <person name="Brannstrom I.O."/>
            <person name="Guillou S."/>
            <person name="Cros-Aarteil S."/>
            <person name="Calhoun S."/>
            <person name="Haridas S."/>
            <person name="Kuo A."/>
            <person name="Mondo S."/>
            <person name="Pangilinan J."/>
            <person name="Riley R."/>
            <person name="LaButti K."/>
            <person name="Andreopoulos B."/>
            <person name="Lipzen A."/>
            <person name="Chen C."/>
            <person name="Yanf M."/>
            <person name="Daum C."/>
            <person name="Ng V."/>
            <person name="Clum A."/>
            <person name="Steindorff A."/>
            <person name="Ohm R."/>
            <person name="Martin F."/>
            <person name="Silar P."/>
            <person name="Natvig D."/>
            <person name="Lalanne C."/>
            <person name="Gautier V."/>
            <person name="Ament-velasquez S.L."/>
            <person name="Kruys A."/>
            <person name="Hutchinson M.I."/>
            <person name="Powell A.J."/>
            <person name="Barry K."/>
            <person name="Miller A.N."/>
            <person name="Grigoriev I.V."/>
            <person name="Debuchy R."/>
            <person name="Gladieux P."/>
            <person name="Thoren M.H."/>
            <person name="Johannesson H."/>
        </authorList>
    </citation>
    <scope>NUCLEOTIDE SEQUENCE</scope>
    <source>
        <strain evidence="8">SMH3187-1</strain>
    </source>
</reference>
<dbReference type="SMART" id="SM00248">
    <property type="entry name" value="ANK"/>
    <property type="match status" value="12"/>
</dbReference>
<feature type="repeat" description="ANK" evidence="3">
    <location>
        <begin position="1253"/>
        <end position="1285"/>
    </location>
</feature>
<feature type="repeat" description="ANK" evidence="3">
    <location>
        <begin position="1183"/>
        <end position="1215"/>
    </location>
</feature>
<dbReference type="PRINTS" id="PR01415">
    <property type="entry name" value="ANKYRIN"/>
</dbReference>
<proteinExistence type="predicted"/>
<name>A0AA40F2H3_9PEZI</name>
<keyword evidence="2 3" id="KW-0040">ANK repeat</keyword>
<feature type="repeat" description="ANK" evidence="3">
    <location>
        <begin position="868"/>
        <end position="900"/>
    </location>
</feature>
<dbReference type="Proteomes" id="UP001172155">
    <property type="component" value="Unassembled WGS sequence"/>
</dbReference>
<sequence length="1305" mass="141784">MALVLSRRSSTALSPEKQLNDAVEDFQKILTEDQRTKLKEIKSIPDADAVLVFTAELDCSRQDRKGRSIATRLYSVLQSVREFSAVIDTFVSSNPEIAALVWGSVKLTIQIAINFTSYYEALSNLFMGFATHCPRFAEYQALYPTSDRLQTALCEFHASIIRCCKHAIEATQRPWTTHLLNALRQSFEQEFKSDISSVQWCGKEVRKEIELAKAQADHQDQELRRKESEAATGHWRKVRDMLSRTGSELSTIKEGQLQQDQRRSGERRRRLLDSLSSHEYLAPFKRACKARYAKTAEWIFQTAEFCRWKEATGSPWIWCSGKIGSGKTILIASAVNHVLAHKSGIDEIVAFFFPQFDDPKSLCAETVIRSIIRQSLDPVTLSEEMEADLVEMDQKPSTGLVELTVLLRKKVAQSKKFYIFIDALDEFEARERRALLDLLVSLGSGGSGLRVFLAGRESLVGELKGKLTGIEHVSMASAQANPDIFLYIEEALQERIKARDLVVGDQSLILDIKQALGKHADGMFLWVTFLIDELCAQHCDDDIRDALGCLPKTVTETFSRALSRIVSQQKASVAAKTFSWVAIAKRHLTLDELREAISVEIGQPYSKPGRLVNGIDQLATWCENLVQVDEELKTVQFAHQAIQKFIVEGPRNSQFTDFCINLADADHHAGEICVTYLNFNDFKTTIARRQQPVPVTVHPVAMTKLALSHHLKMPSSLLATGFSSRHHESKIELDVVRVLARYDRGNEEALQRLQQSHPFLEYASTHWVSHTSRFQKDISKTWDSWHQIVTCGHGLASRPWPEQQKFNILDSDLLVWSLNSRHYALIRLMRGRVPIPEPEKLRNAWSLAAEGDIELLDVLLEGEPPLQIPNTTLQGASKGGHLAVVERLLTAGADVNAPAGNKECRTALQAASGGGHLAVVERLLTAGADVNADPARGNGRTALQAASEGGHLAVVERLLTTGADVNADLAYSDGRTALQAASGGGHLAVVERLLTSGANVNASPAGYKGRTALQAASGGGHLAVVERLLIAGADINAEPAEFDGRTALQAASGGGHLAVVERLLIAGADINADPARENGRTALQAASGGGHLAVVERLLTAGADVNADPARDNGRTALQAASEGGHLAVVERLLTAGAYINADPARENGRTALQAASEGGHLAVVERLLTAGAYINADPARENSRTALQAASGGGHLAVVERLLTAGANVNADPARDNGRTALQAASEGGHLAVVERLLTSGANVNASPTWYKGRTALQAASEGGHLAVVERLLTAGANVNADPARDNGRTALQAASEGRPSRSC</sequence>
<dbReference type="InterPro" id="IPR054471">
    <property type="entry name" value="GPIID_WHD"/>
</dbReference>
<dbReference type="Pfam" id="PF12796">
    <property type="entry name" value="Ank_2"/>
    <property type="match status" value="4"/>
</dbReference>
<feature type="repeat" description="ANK" evidence="3">
    <location>
        <begin position="1113"/>
        <end position="1145"/>
    </location>
</feature>
<evidence type="ECO:0000313" key="9">
    <source>
        <dbReference type="Proteomes" id="UP001172155"/>
    </source>
</evidence>
<dbReference type="Pfam" id="PF22939">
    <property type="entry name" value="WHD_GPIID"/>
    <property type="match status" value="1"/>
</dbReference>
<dbReference type="PANTHER" id="PTHR24141:SF1">
    <property type="entry name" value="2-5A-DEPENDENT RIBONUCLEASE"/>
    <property type="match status" value="1"/>
</dbReference>
<keyword evidence="9" id="KW-1185">Reference proteome</keyword>
<dbReference type="Gene3D" id="1.25.40.20">
    <property type="entry name" value="Ankyrin repeat-containing domain"/>
    <property type="match status" value="5"/>
</dbReference>
<dbReference type="Pfam" id="PF00023">
    <property type="entry name" value="Ank"/>
    <property type="match status" value="2"/>
</dbReference>
<dbReference type="InterPro" id="IPR002110">
    <property type="entry name" value="Ankyrin_rpt"/>
</dbReference>
<dbReference type="EMBL" id="JAUKUD010000003">
    <property type="protein sequence ID" value="KAK0749988.1"/>
    <property type="molecule type" value="Genomic_DNA"/>
</dbReference>
<feature type="repeat" description="ANK" evidence="3">
    <location>
        <begin position="938"/>
        <end position="970"/>
    </location>
</feature>